<proteinExistence type="predicted"/>
<protein>
    <submittedName>
        <fullName evidence="1">RNA polymerase III-inhibiting protein maf1</fullName>
    </submittedName>
</protein>
<dbReference type="InterPro" id="IPR038564">
    <property type="entry name" value="Maf1_sf"/>
</dbReference>
<dbReference type="Proteomes" id="UP001447188">
    <property type="component" value="Unassembled WGS sequence"/>
</dbReference>
<sequence length="364" mass="40834">MHPQAPESIASQLVSREASQQYSLKSNHVARLAHARLLKQLVFSDQWIQSLAHTIFPQLAPNKLQKPIGPETHEAANLPCAHPQFLPLRDLDAINRALVFDTPDCRVVGGCDIYTTKAAGADKKLYKNISNTITNRYEADLRLSESLSPPKATGGPSLGSSNQSKAVYQTLHSPFGPLDQISARRTFAYLIATLNASHSDYDFSTVLKPSDFRRERHLRTVMNNFNTTLFSLGVNLSKALPRMWDTIDKEMDLLNCNIYAYSPDDVSDDPYGEEGLIWSTNLFFFNKHKKRVCYLYLRGLSTLSHSPLETNMIGGWRADTGGMGSGHEGWDDSDDEFDDDFVESKSIWGDDIYDDDGFLETMEV</sequence>
<reference evidence="1 2" key="1">
    <citation type="submission" date="2024-02" db="EMBL/GenBank/DDBJ databases">
        <title>Discinaceae phylogenomics.</title>
        <authorList>
            <person name="Dirks A.C."/>
            <person name="James T.Y."/>
        </authorList>
    </citation>
    <scope>NUCLEOTIDE SEQUENCE [LARGE SCALE GENOMIC DNA]</scope>
    <source>
        <strain evidence="1 2">ACD0624</strain>
    </source>
</reference>
<dbReference type="Pfam" id="PF09174">
    <property type="entry name" value="Maf1"/>
    <property type="match status" value="1"/>
</dbReference>
<dbReference type="PANTHER" id="PTHR22504:SF0">
    <property type="entry name" value="REPRESSOR OF RNA POLYMERASE III TRANSCRIPTION MAF1 HOMOLOG"/>
    <property type="match status" value="1"/>
</dbReference>
<dbReference type="EMBL" id="JBBBZM010000054">
    <property type="protein sequence ID" value="KAL0636213.1"/>
    <property type="molecule type" value="Genomic_DNA"/>
</dbReference>
<dbReference type="InterPro" id="IPR015257">
    <property type="entry name" value="Maf1"/>
</dbReference>
<dbReference type="PANTHER" id="PTHR22504">
    <property type="entry name" value="REPRESSOR OF RNA POLYMERASE III TRANSCRIPTION MAF1"/>
    <property type="match status" value="1"/>
</dbReference>
<dbReference type="Gene3D" id="3.40.1000.50">
    <property type="entry name" value="Repressor of RNA polymerase III transcription Maf1"/>
    <property type="match status" value="1"/>
</dbReference>
<organism evidence="1 2">
    <name type="scientific">Discina gigas</name>
    <dbReference type="NCBI Taxonomy" id="1032678"/>
    <lineage>
        <taxon>Eukaryota</taxon>
        <taxon>Fungi</taxon>
        <taxon>Dikarya</taxon>
        <taxon>Ascomycota</taxon>
        <taxon>Pezizomycotina</taxon>
        <taxon>Pezizomycetes</taxon>
        <taxon>Pezizales</taxon>
        <taxon>Discinaceae</taxon>
        <taxon>Discina</taxon>
    </lineage>
</organism>
<name>A0ABR3GK30_9PEZI</name>
<gene>
    <name evidence="1" type="primary">MAF1</name>
    <name evidence="1" type="ORF">Q9L58_004774</name>
</gene>
<keyword evidence="2" id="KW-1185">Reference proteome</keyword>
<evidence type="ECO:0000313" key="1">
    <source>
        <dbReference type="EMBL" id="KAL0636213.1"/>
    </source>
</evidence>
<comment type="caution">
    <text evidence="1">The sequence shown here is derived from an EMBL/GenBank/DDBJ whole genome shotgun (WGS) entry which is preliminary data.</text>
</comment>
<evidence type="ECO:0000313" key="2">
    <source>
        <dbReference type="Proteomes" id="UP001447188"/>
    </source>
</evidence>
<accession>A0ABR3GK30</accession>